<proteinExistence type="inferred from homology"/>
<dbReference type="RefSeq" id="WP_073043273.1">
    <property type="nucleotide sequence ID" value="NZ_FOLF01000003.1"/>
</dbReference>
<accession>A0A1M7ECD0</accession>
<dbReference type="EC" id="2.1.1.113" evidence="2"/>
<evidence type="ECO:0000256" key="2">
    <source>
        <dbReference type="ARBA" id="ARBA00012185"/>
    </source>
</evidence>
<evidence type="ECO:0000256" key="5">
    <source>
        <dbReference type="ARBA" id="ARBA00022691"/>
    </source>
</evidence>
<dbReference type="OrthoDB" id="1273118at2"/>
<name>A0A1M7ECD0_XYLRU</name>
<evidence type="ECO:0000256" key="6">
    <source>
        <dbReference type="ARBA" id="ARBA00022747"/>
    </source>
</evidence>
<reference evidence="9 10" key="1">
    <citation type="submission" date="2016-11" db="EMBL/GenBank/DDBJ databases">
        <authorList>
            <person name="Jaros S."/>
            <person name="Januszkiewicz K."/>
            <person name="Wedrychowicz H."/>
        </authorList>
    </citation>
    <scope>NUCLEOTIDE SEQUENCE [LARGE SCALE GENOMIC DNA]</scope>
    <source>
        <strain evidence="9 10">BPI-34</strain>
    </source>
</reference>
<dbReference type="InterPro" id="IPR017985">
    <property type="entry name" value="MeTrfase_CN4_CS"/>
</dbReference>
<dbReference type="InterPro" id="IPR029063">
    <property type="entry name" value="SAM-dependent_MTases_sf"/>
</dbReference>
<sequence>MREKKHQKIELSRLQLNEGQLAGLPKNPRFIRDEKFKDLCRSIKQSPEFLDARPLLVFPLDDGNFITLAGNMRLRACRDLGMTDAPCYVFPKNTPVEKLREYTIKDNVPYGQTDWDVLKEWDAEELKEWSFDLPEDWLNDDLSDFLDGEQTDTPEKSDEVEAMLNTATEKAAAEIVAQFDQLQGFSFVTPHTAKFDFIRFAYYDKEYPRYNSLAFHPKQFITSGDNYSTYEGLQMVAAGKTKGERLRFVCQDKFRAIISGSLAFGGSKMPIDFPASLARDLINEFSDGGKVLDPCAGWGGRLVGFLASDATEYDGTDASPYQCEGDQAIYDTFQDVTQGEKNVSITCSPFEKRTLRNDYFDMAITSPPYFDTEKYIGGEQSRETSSNYEQWRDTFYRVLIEKTFAALKVGGIFCLQVGSQRYPLLDDGIKIAEETLFEVLEVRPTEMVNNQTKTDEEKGEVVIILKK</sequence>
<evidence type="ECO:0000256" key="3">
    <source>
        <dbReference type="ARBA" id="ARBA00022603"/>
    </source>
</evidence>
<evidence type="ECO:0000313" key="9">
    <source>
        <dbReference type="EMBL" id="SHL89009.1"/>
    </source>
</evidence>
<dbReference type="GO" id="GO:0015667">
    <property type="term" value="F:site-specific DNA-methyltransferase (cytosine-N4-specific) activity"/>
    <property type="evidence" value="ECO:0007669"/>
    <property type="project" value="UniProtKB-EC"/>
</dbReference>
<evidence type="ECO:0000259" key="8">
    <source>
        <dbReference type="SMART" id="SM00470"/>
    </source>
</evidence>
<evidence type="ECO:0000256" key="7">
    <source>
        <dbReference type="ARBA" id="ARBA00049120"/>
    </source>
</evidence>
<evidence type="ECO:0000256" key="4">
    <source>
        <dbReference type="ARBA" id="ARBA00022679"/>
    </source>
</evidence>
<dbReference type="CDD" id="cd02440">
    <property type="entry name" value="AdoMet_MTases"/>
    <property type="match status" value="1"/>
</dbReference>
<dbReference type="AlphaFoldDB" id="A0A1M7ECD0"/>
<feature type="domain" description="ParB-like N-terminal" evidence="8">
    <location>
        <begin position="7"/>
        <end position="108"/>
    </location>
</feature>
<comment type="catalytic activity">
    <reaction evidence="7">
        <text>a 2'-deoxycytidine in DNA + S-adenosyl-L-methionine = an N(4)-methyl-2'-deoxycytidine in DNA + S-adenosyl-L-homocysteine + H(+)</text>
        <dbReference type="Rhea" id="RHEA:16857"/>
        <dbReference type="Rhea" id="RHEA-COMP:11369"/>
        <dbReference type="Rhea" id="RHEA-COMP:13674"/>
        <dbReference type="ChEBI" id="CHEBI:15378"/>
        <dbReference type="ChEBI" id="CHEBI:57856"/>
        <dbReference type="ChEBI" id="CHEBI:59789"/>
        <dbReference type="ChEBI" id="CHEBI:85452"/>
        <dbReference type="ChEBI" id="CHEBI:137933"/>
        <dbReference type="EC" id="2.1.1.113"/>
    </reaction>
</comment>
<comment type="similarity">
    <text evidence="1">Belongs to the N(4)/N(6)-methyltransferase family. N(4) subfamily.</text>
</comment>
<keyword evidence="4" id="KW-0808">Transferase</keyword>
<keyword evidence="6" id="KW-0680">Restriction system</keyword>
<organism evidence="9 10">
    <name type="scientific">Xylanibacter ruminicola</name>
    <name type="common">Prevotella ruminicola</name>
    <dbReference type="NCBI Taxonomy" id="839"/>
    <lineage>
        <taxon>Bacteria</taxon>
        <taxon>Pseudomonadati</taxon>
        <taxon>Bacteroidota</taxon>
        <taxon>Bacteroidia</taxon>
        <taxon>Bacteroidales</taxon>
        <taxon>Prevotellaceae</taxon>
        <taxon>Xylanibacter</taxon>
    </lineage>
</organism>
<dbReference type="Pfam" id="PF02195">
    <property type="entry name" value="ParB_N"/>
    <property type="match status" value="1"/>
</dbReference>
<keyword evidence="3" id="KW-0489">Methyltransferase</keyword>
<dbReference type="InterPro" id="IPR036086">
    <property type="entry name" value="ParB/Sulfiredoxin_sf"/>
</dbReference>
<protein>
    <recommendedName>
        <fullName evidence="2">site-specific DNA-methyltransferase (cytosine-N(4)-specific)</fullName>
        <ecNumber evidence="2">2.1.1.113</ecNumber>
    </recommendedName>
</protein>
<gene>
    <name evidence="9" type="ORF">SAMN04488494_1020</name>
</gene>
<dbReference type="EMBL" id="FRCJ01000001">
    <property type="protein sequence ID" value="SHL89009.1"/>
    <property type="molecule type" value="Genomic_DNA"/>
</dbReference>
<dbReference type="SUPFAM" id="SSF53335">
    <property type="entry name" value="S-adenosyl-L-methionine-dependent methyltransferases"/>
    <property type="match status" value="1"/>
</dbReference>
<dbReference type="GO" id="GO:0003677">
    <property type="term" value="F:DNA binding"/>
    <property type="evidence" value="ECO:0007669"/>
    <property type="project" value="InterPro"/>
</dbReference>
<dbReference type="InterPro" id="IPR003115">
    <property type="entry name" value="ParB_N"/>
</dbReference>
<dbReference type="Proteomes" id="UP000184280">
    <property type="component" value="Unassembled WGS sequence"/>
</dbReference>
<dbReference type="SMART" id="SM00470">
    <property type="entry name" value="ParB"/>
    <property type="match status" value="1"/>
</dbReference>
<evidence type="ECO:0000313" key="10">
    <source>
        <dbReference type="Proteomes" id="UP000184280"/>
    </source>
</evidence>
<dbReference type="GO" id="GO:0009307">
    <property type="term" value="P:DNA restriction-modification system"/>
    <property type="evidence" value="ECO:0007669"/>
    <property type="project" value="UniProtKB-KW"/>
</dbReference>
<dbReference type="Gene3D" id="3.40.50.150">
    <property type="entry name" value="Vaccinia Virus protein VP39"/>
    <property type="match status" value="1"/>
</dbReference>
<keyword evidence="5" id="KW-0949">S-adenosyl-L-methionine</keyword>
<evidence type="ECO:0000256" key="1">
    <source>
        <dbReference type="ARBA" id="ARBA00010203"/>
    </source>
</evidence>
<dbReference type="GO" id="GO:0032259">
    <property type="term" value="P:methylation"/>
    <property type="evidence" value="ECO:0007669"/>
    <property type="project" value="UniProtKB-KW"/>
</dbReference>
<dbReference type="Gene3D" id="3.90.1530.10">
    <property type="entry name" value="Conserved hypothetical protein from pyrococcus furiosus pfu- 392566-001, ParB domain"/>
    <property type="match status" value="1"/>
</dbReference>
<dbReference type="SUPFAM" id="SSF110849">
    <property type="entry name" value="ParB/Sulfiredoxin"/>
    <property type="match status" value="1"/>
</dbReference>
<dbReference type="PROSITE" id="PS00093">
    <property type="entry name" value="N4_MTASE"/>
    <property type="match status" value="1"/>
</dbReference>